<gene>
    <name evidence="1" type="ORF">MCHLDSM_05256</name>
</gene>
<dbReference type="EMBL" id="JYNL01000064">
    <property type="protein sequence ID" value="KMO70368.1"/>
    <property type="molecule type" value="Genomic_DNA"/>
</dbReference>
<accession>A0A0J6VLL7</accession>
<name>A0A0J6VLL7_9MYCO</name>
<comment type="caution">
    <text evidence="1">The sequence shown here is derived from an EMBL/GenBank/DDBJ whole genome shotgun (WGS) entry which is preliminary data.</text>
</comment>
<dbReference type="Proteomes" id="UP000036513">
    <property type="component" value="Unassembled WGS sequence"/>
</dbReference>
<dbReference type="STRING" id="37916.MCHLDSM_05256"/>
<proteinExistence type="predicted"/>
<organism evidence="1 2">
    <name type="scientific">Mycolicibacterium chlorophenolicum</name>
    <dbReference type="NCBI Taxonomy" id="37916"/>
    <lineage>
        <taxon>Bacteria</taxon>
        <taxon>Bacillati</taxon>
        <taxon>Actinomycetota</taxon>
        <taxon>Actinomycetes</taxon>
        <taxon>Mycobacteriales</taxon>
        <taxon>Mycobacteriaceae</taxon>
        <taxon>Mycolicibacterium</taxon>
    </lineage>
</organism>
<sequence length="31" mass="3485">MLVGHSVMQVLITARPVGWKLNQSQDNTDFV</sequence>
<evidence type="ECO:0000313" key="1">
    <source>
        <dbReference type="EMBL" id="KMO70368.1"/>
    </source>
</evidence>
<evidence type="ECO:0000313" key="2">
    <source>
        <dbReference type="Proteomes" id="UP000036513"/>
    </source>
</evidence>
<protein>
    <submittedName>
        <fullName evidence="1">Uncharacterized protein</fullName>
    </submittedName>
</protein>
<reference evidence="1 2" key="1">
    <citation type="journal article" date="2015" name="Genome Biol. Evol.">
        <title>Characterization of Three Mycobacterium spp. with Potential Use in Bioremediation by Genome Sequencing and Comparative Genomics.</title>
        <authorList>
            <person name="Das S."/>
            <person name="Pettersson B.M."/>
            <person name="Behra P.R."/>
            <person name="Ramesh M."/>
            <person name="Dasgupta S."/>
            <person name="Bhattacharya A."/>
            <person name="Kirsebom L.A."/>
        </authorList>
    </citation>
    <scope>NUCLEOTIDE SEQUENCE [LARGE SCALE GENOMIC DNA]</scope>
    <source>
        <strain evidence="1 2">DSM 43826</strain>
    </source>
</reference>
<dbReference type="AlphaFoldDB" id="A0A0J6VLL7"/>
<dbReference type="PATRIC" id="fig|37916.4.peg.5264"/>
<keyword evidence="2" id="KW-1185">Reference proteome</keyword>